<feature type="domain" description="Histone deacetylase" evidence="3">
    <location>
        <begin position="22"/>
        <end position="283"/>
    </location>
</feature>
<keyword evidence="2" id="KW-0378">Hydrolase</keyword>
<dbReference type="PRINTS" id="PR01270">
    <property type="entry name" value="HDASUPER"/>
</dbReference>
<dbReference type="InterPro" id="IPR037138">
    <property type="entry name" value="His_deacetylse_dom_sf"/>
</dbReference>
<dbReference type="CDD" id="cd09993">
    <property type="entry name" value="HDAC_classIV"/>
    <property type="match status" value="1"/>
</dbReference>
<dbReference type="AlphaFoldDB" id="A0A844ZCZ9"/>
<dbReference type="Proteomes" id="UP000433104">
    <property type="component" value="Unassembled WGS sequence"/>
</dbReference>
<dbReference type="Pfam" id="PF00850">
    <property type="entry name" value="Hist_deacetyl"/>
    <property type="match status" value="1"/>
</dbReference>
<dbReference type="GO" id="GO:0040029">
    <property type="term" value="P:epigenetic regulation of gene expression"/>
    <property type="evidence" value="ECO:0007669"/>
    <property type="project" value="TreeGrafter"/>
</dbReference>
<comment type="caution">
    <text evidence="4">The sequence shown here is derived from an EMBL/GenBank/DDBJ whole genome shotgun (WGS) entry which is preliminary data.</text>
</comment>
<proteinExistence type="inferred from homology"/>
<dbReference type="OrthoDB" id="9808367at2"/>
<evidence type="ECO:0000313" key="5">
    <source>
        <dbReference type="Proteomes" id="UP000433104"/>
    </source>
</evidence>
<dbReference type="GO" id="GO:0016787">
    <property type="term" value="F:hydrolase activity"/>
    <property type="evidence" value="ECO:0007669"/>
    <property type="project" value="UniProtKB-KW"/>
</dbReference>
<dbReference type="InterPro" id="IPR023696">
    <property type="entry name" value="Ureohydrolase_dom_sf"/>
</dbReference>
<dbReference type="GO" id="GO:0004407">
    <property type="term" value="F:histone deacetylase activity"/>
    <property type="evidence" value="ECO:0007669"/>
    <property type="project" value="InterPro"/>
</dbReference>
<dbReference type="SUPFAM" id="SSF52768">
    <property type="entry name" value="Arginase/deacetylase"/>
    <property type="match status" value="1"/>
</dbReference>
<keyword evidence="5" id="KW-1185">Reference proteome</keyword>
<name>A0A844ZCZ9_9SPHN</name>
<accession>A0A844ZCZ9</accession>
<dbReference type="PANTHER" id="PTHR10625">
    <property type="entry name" value="HISTONE DEACETYLASE HDAC1-RELATED"/>
    <property type="match status" value="1"/>
</dbReference>
<reference evidence="4 5" key="1">
    <citation type="submission" date="2019-12" db="EMBL/GenBank/DDBJ databases">
        <title>Genomic-based taxomic classification of the family Erythrobacteraceae.</title>
        <authorList>
            <person name="Xu L."/>
        </authorList>
    </citation>
    <scope>NUCLEOTIDE SEQUENCE [LARGE SCALE GENOMIC DNA]</scope>
    <source>
        <strain evidence="4 5">MCCC 1A09962</strain>
    </source>
</reference>
<protein>
    <submittedName>
        <fullName evidence="4">Histone deacetylase</fullName>
    </submittedName>
</protein>
<organism evidence="4 5">
    <name type="scientific">Parapontixanthobacter aurantiacus</name>
    <dbReference type="NCBI Taxonomy" id="1463599"/>
    <lineage>
        <taxon>Bacteria</taxon>
        <taxon>Pseudomonadati</taxon>
        <taxon>Pseudomonadota</taxon>
        <taxon>Alphaproteobacteria</taxon>
        <taxon>Sphingomonadales</taxon>
        <taxon>Erythrobacteraceae</taxon>
        <taxon>Parapontixanthobacter</taxon>
    </lineage>
</organism>
<comment type="similarity">
    <text evidence="1">Belongs to the histone deacetylase family.</text>
</comment>
<dbReference type="InterPro" id="IPR023801">
    <property type="entry name" value="His_deacetylse_dom"/>
</dbReference>
<sequence>MLHVVHHVDYMAPPPTRGTFKFDKYQLVMIVLRESGYPLTEHAPDPMPREWLEAVHDPEYVAQVFAADVPREKERRIGFPVTQRIASRVRHTNGGTYLAALLAKQHGYAANSAAGSHHALHDTGAGYCVFNDLAVASNRLIAEGHARRILIVDCDVHQGDGTASLTAGREDIFTLSLHAEKNFPVRKARSSVDVALPDGTGDAEYVATLKLHLRHVLDEFEPDLVLYQAGVDPHKRDRLGRLSLSDEGLAARDRFVVGEVRRRGLPIASALGGGYGSDQREVATRHARSMLAMARENAGCAEENFTSI</sequence>
<dbReference type="EMBL" id="WTYW01000002">
    <property type="protein sequence ID" value="MXO86431.1"/>
    <property type="molecule type" value="Genomic_DNA"/>
</dbReference>
<dbReference type="PANTHER" id="PTHR10625:SF19">
    <property type="entry name" value="HISTONE DEACETYLASE 12"/>
    <property type="match status" value="1"/>
</dbReference>
<dbReference type="Gene3D" id="3.40.800.20">
    <property type="entry name" value="Histone deacetylase domain"/>
    <property type="match status" value="1"/>
</dbReference>
<evidence type="ECO:0000259" key="3">
    <source>
        <dbReference type="Pfam" id="PF00850"/>
    </source>
</evidence>
<evidence type="ECO:0000313" key="4">
    <source>
        <dbReference type="EMBL" id="MXO86431.1"/>
    </source>
</evidence>
<gene>
    <name evidence="4" type="ORF">GRI38_10380</name>
</gene>
<dbReference type="InterPro" id="IPR044150">
    <property type="entry name" value="HDAC_classIV"/>
</dbReference>
<evidence type="ECO:0000256" key="1">
    <source>
        <dbReference type="ARBA" id="ARBA00005947"/>
    </source>
</evidence>
<dbReference type="RefSeq" id="WP_160683224.1">
    <property type="nucleotide sequence ID" value="NZ_WTYW01000002.1"/>
</dbReference>
<evidence type="ECO:0000256" key="2">
    <source>
        <dbReference type="ARBA" id="ARBA00022801"/>
    </source>
</evidence>
<dbReference type="InterPro" id="IPR000286">
    <property type="entry name" value="HDACs"/>
</dbReference>